<dbReference type="Pfam" id="PF03961">
    <property type="entry name" value="FapA"/>
    <property type="match status" value="1"/>
</dbReference>
<gene>
    <name evidence="2" type="ORF">SAMN02982985_05246</name>
</gene>
<name>A0A1I4TKV7_9BURK</name>
<dbReference type="Pfam" id="PF20250">
    <property type="entry name" value="FapA_N"/>
    <property type="match status" value="1"/>
</dbReference>
<accession>A0A1I4TKV7</accession>
<dbReference type="SUPFAM" id="SSF81730">
    <property type="entry name" value="beta-catenin-interacting protein ICAT"/>
    <property type="match status" value="1"/>
</dbReference>
<dbReference type="RefSeq" id="WP_245774463.1">
    <property type="nucleotide sequence ID" value="NZ_FOTW01000032.1"/>
</dbReference>
<dbReference type="AlphaFoldDB" id="A0A1I4TKV7"/>
<dbReference type="InterPro" id="IPR046865">
    <property type="entry name" value="FapA_b_solenoid"/>
</dbReference>
<feature type="domain" description="Flagellar Assembly Protein A N-terminal region" evidence="1">
    <location>
        <begin position="141"/>
        <end position="292"/>
    </location>
</feature>
<dbReference type="EMBL" id="FOTW01000032">
    <property type="protein sequence ID" value="SFM77372.1"/>
    <property type="molecule type" value="Genomic_DNA"/>
</dbReference>
<dbReference type="InterPro" id="IPR036911">
    <property type="entry name" value="ICAT_sf"/>
</dbReference>
<dbReference type="GO" id="GO:0008013">
    <property type="term" value="F:beta-catenin binding"/>
    <property type="evidence" value="ECO:0007669"/>
    <property type="project" value="InterPro"/>
</dbReference>
<protein>
    <recommendedName>
        <fullName evidence="1">Flagellar Assembly Protein A N-terminal region domain-containing protein</fullName>
    </recommendedName>
</protein>
<dbReference type="STRING" id="758825.SAMN02982985_05246"/>
<organism evidence="2 3">
    <name type="scientific">Rugamonas rubra</name>
    <dbReference type="NCBI Taxonomy" id="758825"/>
    <lineage>
        <taxon>Bacteria</taxon>
        <taxon>Pseudomonadati</taxon>
        <taxon>Pseudomonadota</taxon>
        <taxon>Betaproteobacteria</taxon>
        <taxon>Burkholderiales</taxon>
        <taxon>Oxalobacteraceae</taxon>
        <taxon>Telluria group</taxon>
        <taxon>Rugamonas</taxon>
    </lineage>
</organism>
<sequence>MASDLAGAAPVAAAASSVAEVPAALLTRPDGVYFAPGVGAAALQAAVNQVFQSGAYFAGLDYAALQAALYPPPPPPSPPATAGAGQAVHFATAIVPFEAQRRALYKAPKNHRDSAEYFFEQLFFEEMVLPDGTVIPERPARLDPDEFVAELWLKGIRFGVDFAAVKAAIAAAKSERITVARQRDASPGIDAMVVEVSQDLHRSDAPRARADGRVDLLSFQNRFPQIKKNMRLLKKQPAQAGSPGYELGGGPLAPQPPRDLELAHLAGAGTVVERKPDGEYLVATQDGFLNVDPKSHSISVNDKIVSMDGVSGRTTGNLELAGAYEEFGDVQEQREVSGGDITVHGNVYGNINSRGGHVALNANLVGGSVHNVAGNIEVKGVASSAVLQTRSGVITLARAENCVIAASRVVIDSASNCEIVADEVVIALAEGCAIAGHNVEIESAGPRKRIEMLIHVLVRDVGHFDQQLAELDARRAAQQQAMVPLQQEIERISLLPDVRRYLALAAKLRTHELTLTPEQGQFLRKIASAVGAELQELSRLTHERQIHETAFNLASGERERLREQRRAAAGRARCGLHMVSGDVLVRTMPFHADHGPLYLLPAKDIQHRLRGTGGAGKTLFSGSSGGFDWHLDADAE</sequence>
<evidence type="ECO:0000259" key="1">
    <source>
        <dbReference type="Pfam" id="PF20250"/>
    </source>
</evidence>
<keyword evidence="3" id="KW-1185">Reference proteome</keyword>
<dbReference type="Proteomes" id="UP000199470">
    <property type="component" value="Unassembled WGS sequence"/>
</dbReference>
<proteinExistence type="predicted"/>
<evidence type="ECO:0000313" key="2">
    <source>
        <dbReference type="EMBL" id="SFM77372.1"/>
    </source>
</evidence>
<dbReference type="PANTHER" id="PTHR38032:SF1">
    <property type="entry name" value="RNA-BINDING PROTEIN KHPB N-TERMINAL DOMAIN-CONTAINING PROTEIN"/>
    <property type="match status" value="1"/>
</dbReference>
<dbReference type="InterPro" id="IPR046866">
    <property type="entry name" value="FapA_N"/>
</dbReference>
<evidence type="ECO:0000313" key="3">
    <source>
        <dbReference type="Proteomes" id="UP000199470"/>
    </source>
</evidence>
<dbReference type="PANTHER" id="PTHR38032">
    <property type="entry name" value="POLYMERASE-RELATED"/>
    <property type="match status" value="1"/>
</dbReference>
<reference evidence="2 3" key="1">
    <citation type="submission" date="2016-10" db="EMBL/GenBank/DDBJ databases">
        <authorList>
            <person name="de Groot N.N."/>
        </authorList>
    </citation>
    <scope>NUCLEOTIDE SEQUENCE [LARGE SCALE GENOMIC DNA]</scope>
    <source>
        <strain evidence="2 3">ATCC 43154</strain>
    </source>
</reference>
<dbReference type="InterPro" id="IPR005646">
    <property type="entry name" value="FapA"/>
</dbReference>